<feature type="binding site" evidence="14">
    <location>
        <position position="515"/>
    </location>
    <ligand>
        <name>Mg(2+)</name>
        <dbReference type="ChEBI" id="CHEBI:18420"/>
    </ligand>
</feature>
<feature type="transmembrane region" description="Helical" evidence="15">
    <location>
        <begin position="397"/>
        <end position="419"/>
    </location>
</feature>
<evidence type="ECO:0000256" key="5">
    <source>
        <dbReference type="ARBA" id="ARBA00022741"/>
    </source>
</evidence>
<keyword evidence="10 15" id="KW-0472">Membrane</keyword>
<keyword evidence="4 14" id="KW-0479">Metal-binding</keyword>
<feature type="binding site" evidence="13">
    <location>
        <position position="665"/>
    </location>
    <ligand>
        <name>ATP</name>
        <dbReference type="ChEBI" id="CHEBI:30616"/>
    </ligand>
</feature>
<feature type="domain" description="P-type ATPase C-terminal" evidence="18">
    <location>
        <begin position="924"/>
        <end position="1172"/>
    </location>
</feature>
<dbReference type="SFLD" id="SFLDS00003">
    <property type="entry name" value="Haloacid_Dehalogenase"/>
    <property type="match status" value="1"/>
</dbReference>
<dbReference type="EC" id="7.6.2.1" evidence="15"/>
<dbReference type="InterPro" id="IPR032630">
    <property type="entry name" value="P_typ_ATPase_c"/>
</dbReference>
<dbReference type="GO" id="GO:0005524">
    <property type="term" value="F:ATP binding"/>
    <property type="evidence" value="ECO:0007669"/>
    <property type="project" value="UniProtKB-UniRule"/>
</dbReference>
<feature type="transmembrane region" description="Helical" evidence="15">
    <location>
        <begin position="1143"/>
        <end position="1162"/>
    </location>
</feature>
<feature type="binding site" evidence="13">
    <location>
        <position position="783"/>
    </location>
    <ligand>
        <name>ATP</name>
        <dbReference type="ChEBI" id="CHEBI:30616"/>
    </ligand>
</feature>
<feature type="binding site" evidence="13">
    <location>
        <position position="702"/>
    </location>
    <ligand>
        <name>ATP</name>
        <dbReference type="ChEBI" id="CHEBI:30616"/>
    </ligand>
</feature>
<feature type="binding site" evidence="13">
    <location>
        <position position="513"/>
    </location>
    <ligand>
        <name>ATP</name>
        <dbReference type="ChEBI" id="CHEBI:30616"/>
    </ligand>
</feature>
<keyword evidence="6 13" id="KW-0067">ATP-binding</keyword>
<comment type="caution">
    <text evidence="19">The sequence shown here is derived from an EMBL/GenBank/DDBJ whole genome shotgun (WGS) entry which is preliminary data.</text>
</comment>
<dbReference type="Gene3D" id="2.70.150.10">
    <property type="entry name" value="Calcium-transporting ATPase, cytoplasmic transduction domain A"/>
    <property type="match status" value="1"/>
</dbReference>
<dbReference type="Pfam" id="PF13246">
    <property type="entry name" value="Cation_ATPase"/>
    <property type="match status" value="1"/>
</dbReference>
<feature type="transmembrane region" description="Helical" evidence="15">
    <location>
        <begin position="439"/>
        <end position="457"/>
    </location>
</feature>
<evidence type="ECO:0000256" key="11">
    <source>
        <dbReference type="ARBA" id="ARBA00034036"/>
    </source>
</evidence>
<dbReference type="SUPFAM" id="SSF56784">
    <property type="entry name" value="HAD-like"/>
    <property type="match status" value="1"/>
</dbReference>
<dbReference type="InterPro" id="IPR001757">
    <property type="entry name" value="P_typ_ATPase"/>
</dbReference>
<feature type="binding site" evidence="14">
    <location>
        <position position="898"/>
    </location>
    <ligand>
        <name>Mg(2+)</name>
        <dbReference type="ChEBI" id="CHEBI:18420"/>
    </ligand>
</feature>
<feature type="binding site" evidence="13">
    <location>
        <position position="600"/>
    </location>
    <ligand>
        <name>ATP</name>
        <dbReference type="ChEBI" id="CHEBI:30616"/>
    </ligand>
</feature>
<evidence type="ECO:0000259" key="18">
    <source>
        <dbReference type="Pfam" id="PF16212"/>
    </source>
</evidence>
<feature type="region of interest" description="Disordered" evidence="16">
    <location>
        <begin position="1212"/>
        <end position="1234"/>
    </location>
</feature>
<feature type="binding site" evidence="13">
    <location>
        <position position="784"/>
    </location>
    <ligand>
        <name>ATP</name>
        <dbReference type="ChEBI" id="CHEBI:30616"/>
    </ligand>
</feature>
<dbReference type="SFLD" id="SFLDG00002">
    <property type="entry name" value="C1.7:_P-type_atpase_like"/>
    <property type="match status" value="1"/>
</dbReference>
<dbReference type="Proteomes" id="UP000241769">
    <property type="component" value="Unassembled WGS sequence"/>
</dbReference>
<evidence type="ECO:0000256" key="7">
    <source>
        <dbReference type="ARBA" id="ARBA00022842"/>
    </source>
</evidence>
<feature type="binding site" evidence="13">
    <location>
        <position position="514"/>
    </location>
    <ligand>
        <name>ATP</name>
        <dbReference type="ChEBI" id="CHEBI:30616"/>
    </ligand>
</feature>
<evidence type="ECO:0000256" key="6">
    <source>
        <dbReference type="ARBA" id="ARBA00022840"/>
    </source>
</evidence>
<evidence type="ECO:0000256" key="9">
    <source>
        <dbReference type="ARBA" id="ARBA00022989"/>
    </source>
</evidence>
<evidence type="ECO:0000256" key="14">
    <source>
        <dbReference type="PIRSR" id="PIRSR606539-3"/>
    </source>
</evidence>
<feature type="transmembrane region" description="Helical" evidence="15">
    <location>
        <begin position="1102"/>
        <end position="1123"/>
    </location>
</feature>
<dbReference type="InterPro" id="IPR044492">
    <property type="entry name" value="P_typ_ATPase_HD_dom"/>
</dbReference>
<comment type="subcellular location">
    <subcellularLocation>
        <location evidence="1 15">Membrane</location>
        <topology evidence="1 15">Multi-pass membrane protein</topology>
    </subcellularLocation>
</comment>
<dbReference type="GO" id="GO:0045332">
    <property type="term" value="P:phospholipid translocation"/>
    <property type="evidence" value="ECO:0007669"/>
    <property type="project" value="TreeGrafter"/>
</dbReference>
<comment type="cofactor">
    <cofactor evidence="14">
        <name>Mg(2+)</name>
        <dbReference type="ChEBI" id="CHEBI:18420"/>
    </cofactor>
</comment>
<keyword evidence="7 14" id="KW-0460">Magnesium</keyword>
<keyword evidence="8 15" id="KW-1278">Translocase</keyword>
<feature type="transmembrane region" description="Helical" evidence="15">
    <location>
        <begin position="201"/>
        <end position="219"/>
    </location>
</feature>
<dbReference type="InterPro" id="IPR032631">
    <property type="entry name" value="P-type_ATPase_N"/>
</dbReference>
<name>A0A2P6NI10_9EUKA</name>
<dbReference type="Pfam" id="PF16212">
    <property type="entry name" value="PhoLip_ATPase_C"/>
    <property type="match status" value="1"/>
</dbReference>
<feature type="transmembrane region" description="Helical" evidence="15">
    <location>
        <begin position="1072"/>
        <end position="1090"/>
    </location>
</feature>
<evidence type="ECO:0000259" key="17">
    <source>
        <dbReference type="Pfam" id="PF16209"/>
    </source>
</evidence>
<evidence type="ECO:0000256" key="13">
    <source>
        <dbReference type="PIRSR" id="PIRSR606539-2"/>
    </source>
</evidence>
<evidence type="ECO:0000313" key="19">
    <source>
        <dbReference type="EMBL" id="PRP83571.1"/>
    </source>
</evidence>
<feature type="transmembrane region" description="Helical" evidence="15">
    <location>
        <begin position="1038"/>
        <end position="1060"/>
    </location>
</feature>
<gene>
    <name evidence="19" type="ORF">PROFUN_09120</name>
</gene>
<evidence type="ECO:0000256" key="16">
    <source>
        <dbReference type="SAM" id="MobiDB-lite"/>
    </source>
</evidence>
<dbReference type="GO" id="GO:0140326">
    <property type="term" value="F:ATPase-coupled intramembrane lipid transporter activity"/>
    <property type="evidence" value="ECO:0007669"/>
    <property type="project" value="UniProtKB-EC"/>
</dbReference>
<feature type="binding site" evidence="14">
    <location>
        <position position="902"/>
    </location>
    <ligand>
        <name>Mg(2+)</name>
        <dbReference type="ChEBI" id="CHEBI:18420"/>
    </ligand>
</feature>
<organism evidence="19 20">
    <name type="scientific">Planoprotostelium fungivorum</name>
    <dbReference type="NCBI Taxonomy" id="1890364"/>
    <lineage>
        <taxon>Eukaryota</taxon>
        <taxon>Amoebozoa</taxon>
        <taxon>Evosea</taxon>
        <taxon>Variosea</taxon>
        <taxon>Cavosteliida</taxon>
        <taxon>Cavosteliaceae</taxon>
        <taxon>Planoprotostelium</taxon>
    </lineage>
</organism>
<evidence type="ECO:0000313" key="20">
    <source>
        <dbReference type="Proteomes" id="UP000241769"/>
    </source>
</evidence>
<proteinExistence type="inferred from homology"/>
<feature type="binding site" evidence="13">
    <location>
        <position position="641"/>
    </location>
    <ligand>
        <name>ATP</name>
        <dbReference type="ChEBI" id="CHEBI:30616"/>
    </ligand>
</feature>
<dbReference type="InterPro" id="IPR006539">
    <property type="entry name" value="P-type_ATPase_IV"/>
</dbReference>
<feature type="transmembrane region" description="Helical" evidence="15">
    <location>
        <begin position="988"/>
        <end position="1007"/>
    </location>
</feature>
<dbReference type="AlphaFoldDB" id="A0A2P6NI10"/>
<comment type="similarity">
    <text evidence="2 15">Belongs to the cation transport ATPase (P-type) (TC 3.A.3) family. Type IV subfamily.</text>
</comment>
<feature type="binding site" evidence="13">
    <location>
        <position position="872"/>
    </location>
    <ligand>
        <name>ATP</name>
        <dbReference type="ChEBI" id="CHEBI:30616"/>
    </ligand>
</feature>
<feature type="transmembrane region" description="Helical" evidence="15">
    <location>
        <begin position="177"/>
        <end position="195"/>
    </location>
</feature>
<feature type="binding site" evidence="13">
    <location>
        <position position="901"/>
    </location>
    <ligand>
        <name>ATP</name>
        <dbReference type="ChEBI" id="CHEBI:30616"/>
    </ligand>
</feature>
<feature type="transmembrane region" description="Helical" evidence="15">
    <location>
        <begin position="964"/>
        <end position="982"/>
    </location>
</feature>
<sequence>MSHNHTDVARRRRVLKIFLTVADQIFGLSIVGASSEHHLVNTTDSQPFRASASCVFLAPPGCGSVPGELKKACTLDHTNRTVTRAGRLIRIATAQPMVSAVTSSVLRAGVDRESSAVMWTHFHIRLRGYEGPTKTAEPSYIRINVMDYSFPNNSIVTTKYTFYNFLPKNLFEQFRRLTNLYFLLIVIITLIPSLTPLTPTTSITPLVFVLVVTALREGYEDWRRWQDDRKANTRLYSILSSDGSLVSTRSDHLRVGDMLFLSKGDLFPADLVALATALDDGVCYVETSQLDGETNLKVFKALKETTELEREELSNLQCAIECEEPHAGLYTFHGRLKKDGKTISLDSKQLLLRGASLRNTPWVYAVVVYNGEDTKLSLNQKAPPSKFSSVERRMNRIVLAIFIFQIICVLIMGLLAGIFQTVTINDMDYLGPVAAENGAIVGIKTFFSYIVLLSFLIPQSLMVTLELVKFGQAAFMNWDEKMRLDPEDGKTGLTVKTSNLNDELALVKYIFSDKTGTLTQNRMEFSHCSINGEVYANAMGGELRKLLTDNHWTPKSQAQAPLQVQRVVDFLKILSQCHAVVVDEDQSSGKPSFQSASPDEVALVEAAAASGFVFKSSTSKGFFTTQMGTEVQDQLLCSIEFTSERASSSVIVRDAITNKIYLYSKGADSKMLKRIKTNTAENQRIVDLVTKQIDQFSEMGLRTLVLAKRELSEEIFQSWIADYRDASSSLINRGARIAAVCQQIEEEMELIGCTAIEDKLQDEVPETIEFLIQAGIKLWVITGDKQQTAINIGYSTRLLTANQKKIIVNVPRETDDPSDEIRVLLERGISDNQGNPDLGLIIDGEALVFALKDYPDLFLELSGMCKSVVCCRASPLQKAQIVRLVKNHKGDITLSIGDGANDVSMIQEAHIGVGIYGREGTQAARASDYAMMQFKGLKRLIVVHGRYSFVRNVGCIHVSLYKNMAFFFVFFWFSFFSLYSSETIYDDYIVTLFNIVFTSSPPFFIGIHDKDIPEEVAEERPEVFVTVQDGQRFTVKTALLWLLSAFYHSLVFFIVGWLAFDDIINSDGKTSDLVLVGMTVSTSGVIVVLFKMGMGINSWNPINILFHVLSLGGYLLAITILSALHSGWGRNYYAFYTLVQTPIFYLTIVVTMAFCIVPDLSLQYIWRQYRPTLLDVIQESDVVVSSVRKKTPKPKESSIDLFLTRVDTAVSLSDTTNPNTPKKKKSTKPMAVED</sequence>
<dbReference type="Gene3D" id="3.40.1110.10">
    <property type="entry name" value="Calcium-transporting ATPase, cytoplasmic domain N"/>
    <property type="match status" value="1"/>
</dbReference>
<evidence type="ECO:0000256" key="10">
    <source>
        <dbReference type="ARBA" id="ARBA00023136"/>
    </source>
</evidence>
<dbReference type="SUPFAM" id="SSF81660">
    <property type="entry name" value="Metal cation-transporting ATPase, ATP-binding domain N"/>
    <property type="match status" value="1"/>
</dbReference>
<dbReference type="GO" id="GO:0000287">
    <property type="term" value="F:magnesium ion binding"/>
    <property type="evidence" value="ECO:0007669"/>
    <property type="project" value="UniProtKB-UniRule"/>
</dbReference>
<keyword evidence="3 15" id="KW-0812">Transmembrane</keyword>
<keyword evidence="20" id="KW-1185">Reference proteome</keyword>
<feature type="binding site" evidence="13">
    <location>
        <position position="782"/>
    </location>
    <ligand>
        <name>ATP</name>
        <dbReference type="ChEBI" id="CHEBI:30616"/>
    </ligand>
</feature>
<evidence type="ECO:0000256" key="1">
    <source>
        <dbReference type="ARBA" id="ARBA00004141"/>
    </source>
</evidence>
<evidence type="ECO:0000256" key="3">
    <source>
        <dbReference type="ARBA" id="ARBA00022692"/>
    </source>
</evidence>
<dbReference type="GO" id="GO:0016887">
    <property type="term" value="F:ATP hydrolysis activity"/>
    <property type="evidence" value="ECO:0007669"/>
    <property type="project" value="InterPro"/>
</dbReference>
<evidence type="ECO:0000256" key="4">
    <source>
        <dbReference type="ARBA" id="ARBA00022723"/>
    </source>
</evidence>
<feature type="binding site" evidence="13">
    <location>
        <position position="878"/>
    </location>
    <ligand>
        <name>ATP</name>
        <dbReference type="ChEBI" id="CHEBI:30616"/>
    </ligand>
</feature>
<dbReference type="InParanoid" id="A0A2P6NI10"/>
<dbReference type="InterPro" id="IPR023214">
    <property type="entry name" value="HAD_sf"/>
</dbReference>
<dbReference type="SUPFAM" id="SSF81665">
    <property type="entry name" value="Calcium ATPase, transmembrane domain M"/>
    <property type="match status" value="1"/>
</dbReference>
<dbReference type="PRINTS" id="PR00119">
    <property type="entry name" value="CATATPASE"/>
</dbReference>
<dbReference type="NCBIfam" id="TIGR01652">
    <property type="entry name" value="ATPase-Plipid"/>
    <property type="match status" value="1"/>
</dbReference>
<keyword evidence="5 13" id="KW-0547">Nucleotide-binding</keyword>
<feature type="active site" description="4-aspartylphosphate intermediate" evidence="12">
    <location>
        <position position="513"/>
    </location>
</feature>
<keyword evidence="9 15" id="KW-1133">Transmembrane helix</keyword>
<dbReference type="OrthoDB" id="377733at2759"/>
<dbReference type="InterPro" id="IPR008250">
    <property type="entry name" value="ATPase_P-typ_transduc_dom_A_sf"/>
</dbReference>
<dbReference type="InterPro" id="IPR036412">
    <property type="entry name" value="HAD-like_sf"/>
</dbReference>
<dbReference type="EMBL" id="MDYQ01000080">
    <property type="protein sequence ID" value="PRP83571.1"/>
    <property type="molecule type" value="Genomic_DNA"/>
</dbReference>
<dbReference type="FunFam" id="3.40.50.1000:FF:000014">
    <property type="entry name" value="Phospholipid-transporting ATPase"/>
    <property type="match status" value="1"/>
</dbReference>
<dbReference type="PANTHER" id="PTHR24092">
    <property type="entry name" value="PROBABLE PHOSPHOLIPID-TRANSPORTING ATPASE"/>
    <property type="match status" value="1"/>
</dbReference>
<dbReference type="GO" id="GO:0005886">
    <property type="term" value="C:plasma membrane"/>
    <property type="evidence" value="ECO:0007669"/>
    <property type="project" value="TreeGrafter"/>
</dbReference>
<feature type="domain" description="P-type ATPase N-terminal" evidence="17">
    <location>
        <begin position="148"/>
        <end position="203"/>
    </location>
</feature>
<dbReference type="SFLD" id="SFLDF00027">
    <property type="entry name" value="p-type_atpase"/>
    <property type="match status" value="1"/>
</dbReference>
<dbReference type="STRING" id="1890364.A0A2P6NI10"/>
<evidence type="ECO:0000256" key="15">
    <source>
        <dbReference type="RuleBase" id="RU362033"/>
    </source>
</evidence>
<dbReference type="Pfam" id="PF16209">
    <property type="entry name" value="PhoLip_ATPase_N"/>
    <property type="match status" value="1"/>
</dbReference>
<dbReference type="Gene3D" id="3.40.50.1000">
    <property type="entry name" value="HAD superfamily/HAD-like"/>
    <property type="match status" value="1"/>
</dbReference>
<comment type="catalytic activity">
    <reaction evidence="11 15">
        <text>ATP + H2O + phospholipidSide 1 = ADP + phosphate + phospholipidSide 2.</text>
        <dbReference type="EC" id="7.6.2.1"/>
    </reaction>
</comment>
<feature type="binding site" evidence="13">
    <location>
        <position position="902"/>
    </location>
    <ligand>
        <name>ATP</name>
        <dbReference type="ChEBI" id="CHEBI:30616"/>
    </ligand>
</feature>
<dbReference type="SUPFAM" id="SSF81653">
    <property type="entry name" value="Calcium ATPase, transduction domain A"/>
    <property type="match status" value="1"/>
</dbReference>
<evidence type="ECO:0000256" key="12">
    <source>
        <dbReference type="PIRSR" id="PIRSR606539-1"/>
    </source>
</evidence>
<dbReference type="InterPro" id="IPR018303">
    <property type="entry name" value="ATPase_P-typ_P_site"/>
</dbReference>
<dbReference type="NCBIfam" id="TIGR01494">
    <property type="entry name" value="ATPase_P-type"/>
    <property type="match status" value="1"/>
</dbReference>
<dbReference type="FunFam" id="3.40.50.1000:FF:000001">
    <property type="entry name" value="Phospholipid-transporting ATPase IC"/>
    <property type="match status" value="1"/>
</dbReference>
<accession>A0A2P6NI10</accession>
<evidence type="ECO:0000256" key="2">
    <source>
        <dbReference type="ARBA" id="ARBA00008109"/>
    </source>
</evidence>
<protein>
    <recommendedName>
        <fullName evidence="15">Phospholipid-transporting ATPase</fullName>
        <ecNumber evidence="15">7.6.2.1</ecNumber>
    </recommendedName>
</protein>
<feature type="binding site" evidence="14">
    <location>
        <position position="513"/>
    </location>
    <ligand>
        <name>Mg(2+)</name>
        <dbReference type="ChEBI" id="CHEBI:18420"/>
    </ligand>
</feature>
<dbReference type="InterPro" id="IPR023298">
    <property type="entry name" value="ATPase_P-typ_TM_dom_sf"/>
</dbReference>
<dbReference type="InterPro" id="IPR023299">
    <property type="entry name" value="ATPase_P-typ_cyto_dom_N"/>
</dbReference>
<reference evidence="19 20" key="1">
    <citation type="journal article" date="2018" name="Genome Biol. Evol.">
        <title>Multiple Roots of Fruiting Body Formation in Amoebozoa.</title>
        <authorList>
            <person name="Hillmann F."/>
            <person name="Forbes G."/>
            <person name="Novohradska S."/>
            <person name="Ferling I."/>
            <person name="Riege K."/>
            <person name="Groth M."/>
            <person name="Westermann M."/>
            <person name="Marz M."/>
            <person name="Spaller T."/>
            <person name="Winckler T."/>
            <person name="Schaap P."/>
            <person name="Glockner G."/>
        </authorList>
    </citation>
    <scope>NUCLEOTIDE SEQUENCE [LARGE SCALE GENOMIC DNA]</scope>
    <source>
        <strain evidence="19 20">Jena</strain>
    </source>
</reference>
<dbReference type="PANTHER" id="PTHR24092:SF218">
    <property type="entry name" value="PHOSPHOLIPID-TRANSPORTING ATPASE"/>
    <property type="match status" value="1"/>
</dbReference>
<evidence type="ECO:0000256" key="8">
    <source>
        <dbReference type="ARBA" id="ARBA00022967"/>
    </source>
</evidence>
<dbReference type="PROSITE" id="PS00154">
    <property type="entry name" value="ATPASE_E1_E2"/>
    <property type="match status" value="1"/>
</dbReference>
<feature type="binding site" evidence="13">
    <location>
        <position position="515"/>
    </location>
    <ligand>
        <name>ATP</name>
        <dbReference type="ChEBI" id="CHEBI:30616"/>
    </ligand>
</feature>